<gene>
    <name evidence="1" type="ORF">GCM10007320_44110</name>
</gene>
<comment type="caution">
    <text evidence="1">The sequence shown here is derived from an EMBL/GenBank/DDBJ whole genome shotgun (WGS) entry which is preliminary data.</text>
</comment>
<name>A0ABQ3G7E8_9BURK</name>
<accession>A0ABQ3G7E8</accession>
<evidence type="ECO:0000313" key="2">
    <source>
        <dbReference type="Proteomes" id="UP000626210"/>
    </source>
</evidence>
<evidence type="ECO:0000313" key="1">
    <source>
        <dbReference type="EMBL" id="GHC93302.1"/>
    </source>
</evidence>
<evidence type="ECO:0008006" key="3">
    <source>
        <dbReference type="Google" id="ProtNLM"/>
    </source>
</evidence>
<dbReference type="InterPro" id="IPR036388">
    <property type="entry name" value="WH-like_DNA-bd_sf"/>
</dbReference>
<keyword evidence="2" id="KW-1185">Reference proteome</keyword>
<dbReference type="Gene3D" id="1.10.10.10">
    <property type="entry name" value="Winged helix-like DNA-binding domain superfamily/Winged helix DNA-binding domain"/>
    <property type="match status" value="1"/>
</dbReference>
<proteinExistence type="predicted"/>
<organism evidence="1 2">
    <name type="scientific">Pseudorhodoferax aquiterrae</name>
    <dbReference type="NCBI Taxonomy" id="747304"/>
    <lineage>
        <taxon>Bacteria</taxon>
        <taxon>Pseudomonadati</taxon>
        <taxon>Pseudomonadota</taxon>
        <taxon>Betaproteobacteria</taxon>
        <taxon>Burkholderiales</taxon>
        <taxon>Comamonadaceae</taxon>
    </lineage>
</organism>
<dbReference type="EMBL" id="BMYK01000017">
    <property type="protein sequence ID" value="GHC93302.1"/>
    <property type="molecule type" value="Genomic_DNA"/>
</dbReference>
<reference evidence="2" key="1">
    <citation type="journal article" date="2019" name="Int. J. Syst. Evol. Microbiol.">
        <title>The Global Catalogue of Microorganisms (GCM) 10K type strain sequencing project: providing services to taxonomists for standard genome sequencing and annotation.</title>
        <authorList>
            <consortium name="The Broad Institute Genomics Platform"/>
            <consortium name="The Broad Institute Genome Sequencing Center for Infectious Disease"/>
            <person name="Wu L."/>
            <person name="Ma J."/>
        </authorList>
    </citation>
    <scope>NUCLEOTIDE SEQUENCE [LARGE SCALE GENOMIC DNA]</scope>
    <source>
        <strain evidence="2">KCTC 23314</strain>
    </source>
</reference>
<sequence length="50" mass="5595">MAAQLDISVDAVKSRLHRARMQVRTVLMASGYWFNGTAAEPHGPARQQRD</sequence>
<dbReference type="InterPro" id="IPR013324">
    <property type="entry name" value="RNA_pol_sigma_r3/r4-like"/>
</dbReference>
<dbReference type="SUPFAM" id="SSF88659">
    <property type="entry name" value="Sigma3 and sigma4 domains of RNA polymerase sigma factors"/>
    <property type="match status" value="1"/>
</dbReference>
<dbReference type="Proteomes" id="UP000626210">
    <property type="component" value="Unassembled WGS sequence"/>
</dbReference>
<protein>
    <recommendedName>
        <fullName evidence="3">RNA polymerase sigma factor 70 region 4 type 2 domain-containing protein</fullName>
    </recommendedName>
</protein>